<feature type="compositionally biased region" description="Pro residues" evidence="7">
    <location>
        <begin position="280"/>
        <end position="304"/>
    </location>
</feature>
<feature type="compositionally biased region" description="Basic and acidic residues" evidence="7">
    <location>
        <begin position="97"/>
        <end position="109"/>
    </location>
</feature>
<evidence type="ECO:0000256" key="4">
    <source>
        <dbReference type="ARBA" id="ARBA00023015"/>
    </source>
</evidence>
<gene>
    <name evidence="9" type="ORF">CPB84DRAFT_636067</name>
</gene>
<name>A0A9P5NQ09_GYMJU</name>
<feature type="compositionally biased region" description="Basic and acidic residues" evidence="7">
    <location>
        <begin position="584"/>
        <end position="593"/>
    </location>
</feature>
<dbReference type="Gene3D" id="3.30.50.10">
    <property type="entry name" value="Erythroid Transcription Factor GATA-1, subunit A"/>
    <property type="match status" value="1"/>
</dbReference>
<comment type="caution">
    <text evidence="9">The sequence shown here is derived from an EMBL/GenBank/DDBJ whole genome shotgun (WGS) entry which is preliminary data.</text>
</comment>
<dbReference type="SMART" id="SM00401">
    <property type="entry name" value="ZnF_GATA"/>
    <property type="match status" value="1"/>
</dbReference>
<feature type="compositionally biased region" description="Low complexity" evidence="7">
    <location>
        <begin position="644"/>
        <end position="653"/>
    </location>
</feature>
<dbReference type="InterPro" id="IPR000679">
    <property type="entry name" value="Znf_GATA"/>
</dbReference>
<dbReference type="InterPro" id="IPR013088">
    <property type="entry name" value="Znf_NHR/GATA"/>
</dbReference>
<keyword evidence="4" id="KW-0805">Transcription regulation</keyword>
<dbReference type="Proteomes" id="UP000724874">
    <property type="component" value="Unassembled WGS sequence"/>
</dbReference>
<organism evidence="9 10">
    <name type="scientific">Gymnopilus junonius</name>
    <name type="common">Spectacular rustgill mushroom</name>
    <name type="synonym">Gymnopilus spectabilis subsp. junonius</name>
    <dbReference type="NCBI Taxonomy" id="109634"/>
    <lineage>
        <taxon>Eukaryota</taxon>
        <taxon>Fungi</taxon>
        <taxon>Dikarya</taxon>
        <taxon>Basidiomycota</taxon>
        <taxon>Agaricomycotina</taxon>
        <taxon>Agaricomycetes</taxon>
        <taxon>Agaricomycetidae</taxon>
        <taxon>Agaricales</taxon>
        <taxon>Agaricineae</taxon>
        <taxon>Hymenogastraceae</taxon>
        <taxon>Gymnopilus</taxon>
    </lineage>
</organism>
<reference evidence="9" key="1">
    <citation type="submission" date="2020-11" db="EMBL/GenBank/DDBJ databases">
        <authorList>
            <consortium name="DOE Joint Genome Institute"/>
            <person name="Ahrendt S."/>
            <person name="Riley R."/>
            <person name="Andreopoulos W."/>
            <person name="LaButti K."/>
            <person name="Pangilinan J."/>
            <person name="Ruiz-duenas F.J."/>
            <person name="Barrasa J.M."/>
            <person name="Sanchez-Garcia M."/>
            <person name="Camarero S."/>
            <person name="Miyauchi S."/>
            <person name="Serrano A."/>
            <person name="Linde D."/>
            <person name="Babiker R."/>
            <person name="Drula E."/>
            <person name="Ayuso-Fernandez I."/>
            <person name="Pacheco R."/>
            <person name="Padilla G."/>
            <person name="Ferreira P."/>
            <person name="Barriuso J."/>
            <person name="Kellner H."/>
            <person name="Castanera R."/>
            <person name="Alfaro M."/>
            <person name="Ramirez L."/>
            <person name="Pisabarro A.G."/>
            <person name="Kuo A."/>
            <person name="Tritt A."/>
            <person name="Lipzen A."/>
            <person name="He G."/>
            <person name="Yan M."/>
            <person name="Ng V."/>
            <person name="Cullen D."/>
            <person name="Martin F."/>
            <person name="Rosso M.-N."/>
            <person name="Henrissat B."/>
            <person name="Hibbett D."/>
            <person name="Martinez A.T."/>
            <person name="Grigoriev I.V."/>
        </authorList>
    </citation>
    <scope>NUCLEOTIDE SEQUENCE</scope>
    <source>
        <strain evidence="9">AH 44721</strain>
    </source>
</reference>
<dbReference type="GO" id="GO:0008270">
    <property type="term" value="F:zinc ion binding"/>
    <property type="evidence" value="ECO:0007669"/>
    <property type="project" value="UniProtKB-KW"/>
</dbReference>
<dbReference type="PROSITE" id="PS50114">
    <property type="entry name" value="GATA_ZN_FINGER_2"/>
    <property type="match status" value="1"/>
</dbReference>
<feature type="compositionally biased region" description="Low complexity" evidence="7">
    <location>
        <begin position="340"/>
        <end position="378"/>
    </location>
</feature>
<dbReference type="AlphaFoldDB" id="A0A9P5NQ09"/>
<proteinExistence type="predicted"/>
<evidence type="ECO:0000256" key="3">
    <source>
        <dbReference type="ARBA" id="ARBA00022833"/>
    </source>
</evidence>
<evidence type="ECO:0000313" key="10">
    <source>
        <dbReference type="Proteomes" id="UP000724874"/>
    </source>
</evidence>
<feature type="compositionally biased region" description="Pro residues" evidence="7">
    <location>
        <begin position="259"/>
        <end position="273"/>
    </location>
</feature>
<feature type="compositionally biased region" description="Polar residues" evidence="7">
    <location>
        <begin position="121"/>
        <end position="136"/>
    </location>
</feature>
<keyword evidence="3" id="KW-0862">Zinc</keyword>
<feature type="region of interest" description="Disordered" evidence="7">
    <location>
        <begin position="636"/>
        <end position="753"/>
    </location>
</feature>
<dbReference type="GO" id="GO:0043565">
    <property type="term" value="F:sequence-specific DNA binding"/>
    <property type="evidence" value="ECO:0007669"/>
    <property type="project" value="InterPro"/>
</dbReference>
<feature type="compositionally biased region" description="Polar residues" evidence="7">
    <location>
        <begin position="729"/>
        <end position="753"/>
    </location>
</feature>
<keyword evidence="10" id="KW-1185">Reference proteome</keyword>
<feature type="compositionally biased region" description="Pro residues" evidence="7">
    <location>
        <begin position="314"/>
        <end position="323"/>
    </location>
</feature>
<dbReference type="SUPFAM" id="SSF57716">
    <property type="entry name" value="Glucocorticoid receptor-like (DNA-binding domain)"/>
    <property type="match status" value="1"/>
</dbReference>
<feature type="compositionally biased region" description="Polar residues" evidence="7">
    <location>
        <begin position="654"/>
        <end position="676"/>
    </location>
</feature>
<keyword evidence="1" id="KW-0479">Metal-binding</keyword>
<keyword evidence="5" id="KW-0804">Transcription</keyword>
<dbReference type="PROSITE" id="PS00344">
    <property type="entry name" value="GATA_ZN_FINGER_1"/>
    <property type="match status" value="1"/>
</dbReference>
<sequence>MTSAHQHHPRYSLHPPPQNSQSDFRLPSLKDLNFQYRSPNGTAPAPQPVPSADLAPAQQDHPSNSRHVSAWSRPNPPSNPPPTHQQLTPPLSAGHENTLKVEYPSKHENGGYVHPGMPLSAQITSVQGSVNMGNQQRTEEPPHSPNQAKRPRNSSSHVAQSREPRSSHATYAHPQYTSYPPAQPPANSPYHQVPASLPGPPNHSVQPAPPPPPPHEQIHHHPMPVAAHPNYAPPYQYMPPRASVIHQQHPPQPTHSNPYPSPGPPPSAPPPQDPWGQQPQHPPPHQHPPPPQPPQQHVQQPPPHMQSHHQQTPAPIPTNPPYMVPQHHLQHPPSAPPQQPQQHTPQQQHQQQHQHQQQPQPQPQQQQQQQQHQFQQPQQPIPFARTTAIVPTNIDTRPAYPATTSEPERMPSGRADAMSELSNQCGILYNFAHRYAQMQNNLLLAQPSQAELEDMSKRAQHVVRLLEDLRRINNAPEPEPSRVPPSESMQESPDDPRPPKRPWEDISQDEAPQSEQNSFSEQYPTTTTDSKPQSTAEQDMELIRTKRATTTASANGPPGQPKSKYRKRSRATPPGKCHSCNIRETPEWRRGPDGARTLCNACGLHYAKLVRKRDKNGGDAPHIDLETLRASARAADIAEKAAKSKQASRSQQSEPNSPSDIKQQTPQQHHQSTFQLVNVIAPGPDQNASTLPSDPNRAPPPPPQAHSSVHTTAIPPPPWATPAAPASSRVYSSTDHLQHQSFMRSSQHNAPSR</sequence>
<feature type="domain" description="GATA-type" evidence="8">
    <location>
        <begin position="571"/>
        <end position="606"/>
    </location>
</feature>
<dbReference type="OrthoDB" id="2162994at2759"/>
<evidence type="ECO:0000256" key="2">
    <source>
        <dbReference type="ARBA" id="ARBA00022771"/>
    </source>
</evidence>
<dbReference type="PANTHER" id="PTHR47172:SF24">
    <property type="entry name" value="GATA ZINC FINGER DOMAIN-CONTAINING PROTEIN 14-RELATED"/>
    <property type="match status" value="1"/>
</dbReference>
<evidence type="ECO:0000256" key="7">
    <source>
        <dbReference type="SAM" id="MobiDB-lite"/>
    </source>
</evidence>
<feature type="compositionally biased region" description="Basic residues" evidence="7">
    <location>
        <begin position="1"/>
        <end position="11"/>
    </location>
</feature>
<protein>
    <recommendedName>
        <fullName evidence="8">GATA-type domain-containing protein</fullName>
    </recommendedName>
</protein>
<feature type="region of interest" description="Disordered" evidence="7">
    <location>
        <begin position="470"/>
        <end position="593"/>
    </location>
</feature>
<keyword evidence="2 6" id="KW-0863">Zinc-finger</keyword>
<evidence type="ECO:0000313" key="9">
    <source>
        <dbReference type="EMBL" id="KAF8905062.1"/>
    </source>
</evidence>
<dbReference type="CDD" id="cd00202">
    <property type="entry name" value="ZnF_GATA"/>
    <property type="match status" value="1"/>
</dbReference>
<evidence type="ECO:0000256" key="1">
    <source>
        <dbReference type="ARBA" id="ARBA00022723"/>
    </source>
</evidence>
<feature type="compositionally biased region" description="Pro residues" evidence="7">
    <location>
        <begin position="74"/>
        <end position="83"/>
    </location>
</feature>
<feature type="compositionally biased region" description="Basic and acidic residues" evidence="7">
    <location>
        <begin position="494"/>
        <end position="504"/>
    </location>
</feature>
<evidence type="ECO:0000259" key="8">
    <source>
        <dbReference type="PROSITE" id="PS50114"/>
    </source>
</evidence>
<feature type="compositionally biased region" description="Pro residues" evidence="7">
    <location>
        <begin position="197"/>
        <end position="215"/>
    </location>
</feature>
<dbReference type="PANTHER" id="PTHR47172">
    <property type="entry name" value="OS01G0976800 PROTEIN"/>
    <property type="match status" value="1"/>
</dbReference>
<evidence type="ECO:0000256" key="6">
    <source>
        <dbReference type="PROSITE-ProRule" id="PRU00094"/>
    </source>
</evidence>
<dbReference type="EMBL" id="JADNYJ010000024">
    <property type="protein sequence ID" value="KAF8905062.1"/>
    <property type="molecule type" value="Genomic_DNA"/>
</dbReference>
<accession>A0A9P5NQ09</accession>
<evidence type="ECO:0000256" key="5">
    <source>
        <dbReference type="ARBA" id="ARBA00023163"/>
    </source>
</evidence>
<feature type="compositionally biased region" description="Polar residues" evidence="7">
    <location>
        <begin position="510"/>
        <end position="537"/>
    </location>
</feature>
<feature type="region of interest" description="Disordered" evidence="7">
    <location>
        <begin position="1"/>
        <end position="415"/>
    </location>
</feature>
<dbReference type="Pfam" id="PF00320">
    <property type="entry name" value="GATA"/>
    <property type="match status" value="1"/>
</dbReference>
<dbReference type="GO" id="GO:0006355">
    <property type="term" value="P:regulation of DNA-templated transcription"/>
    <property type="evidence" value="ECO:0007669"/>
    <property type="project" value="InterPro"/>
</dbReference>